<reference evidence="2 4" key="2">
    <citation type="journal article" date="2014" name="BMC Genomics">
        <title>An improved genome release (version Mt4.0) for the model legume Medicago truncatula.</title>
        <authorList>
            <person name="Tang H."/>
            <person name="Krishnakumar V."/>
            <person name="Bidwell S."/>
            <person name="Rosen B."/>
            <person name="Chan A."/>
            <person name="Zhou S."/>
            <person name="Gentzbittel L."/>
            <person name="Childs K.L."/>
            <person name="Yandell M."/>
            <person name="Gundlach H."/>
            <person name="Mayer K.F."/>
            <person name="Schwartz D.C."/>
            <person name="Town C.D."/>
        </authorList>
    </citation>
    <scope>GENOME REANNOTATION</scope>
    <source>
        <strain evidence="2">A17</strain>
        <strain evidence="3 4">cv. Jemalong A17</strain>
    </source>
</reference>
<evidence type="ECO:0000313" key="2">
    <source>
        <dbReference type="EMBL" id="KEH27891.1"/>
    </source>
</evidence>
<organism evidence="2 4">
    <name type="scientific">Medicago truncatula</name>
    <name type="common">Barrel medic</name>
    <name type="synonym">Medicago tribuloides</name>
    <dbReference type="NCBI Taxonomy" id="3880"/>
    <lineage>
        <taxon>Eukaryota</taxon>
        <taxon>Viridiplantae</taxon>
        <taxon>Streptophyta</taxon>
        <taxon>Embryophyta</taxon>
        <taxon>Tracheophyta</taxon>
        <taxon>Spermatophyta</taxon>
        <taxon>Magnoliopsida</taxon>
        <taxon>eudicotyledons</taxon>
        <taxon>Gunneridae</taxon>
        <taxon>Pentapetalae</taxon>
        <taxon>rosids</taxon>
        <taxon>fabids</taxon>
        <taxon>Fabales</taxon>
        <taxon>Fabaceae</taxon>
        <taxon>Papilionoideae</taxon>
        <taxon>50 kb inversion clade</taxon>
        <taxon>NPAAA clade</taxon>
        <taxon>Hologalegina</taxon>
        <taxon>IRL clade</taxon>
        <taxon>Trifolieae</taxon>
        <taxon>Medicago</taxon>
    </lineage>
</organism>
<dbReference type="InterPro" id="IPR012340">
    <property type="entry name" value="NA-bd_OB-fold"/>
</dbReference>
<feature type="domain" description="Replication factor-A protein 1 N-terminal" evidence="1">
    <location>
        <begin position="30"/>
        <end position="100"/>
    </location>
</feature>
<evidence type="ECO:0000313" key="3">
    <source>
        <dbReference type="EnsemblPlants" id="KEH27891"/>
    </source>
</evidence>
<evidence type="ECO:0000313" key="4">
    <source>
        <dbReference type="Proteomes" id="UP000002051"/>
    </source>
</evidence>
<reference evidence="3" key="3">
    <citation type="submission" date="2015-04" db="UniProtKB">
        <authorList>
            <consortium name="EnsemblPlants"/>
        </authorList>
    </citation>
    <scope>IDENTIFICATION</scope>
    <source>
        <strain evidence="3">cv. Jemalong A17</strain>
    </source>
</reference>
<gene>
    <name evidence="2" type="ordered locus">MTR_5g048670</name>
</gene>
<evidence type="ECO:0000259" key="1">
    <source>
        <dbReference type="Pfam" id="PF04057"/>
    </source>
</evidence>
<dbReference type="GO" id="GO:0005634">
    <property type="term" value="C:nucleus"/>
    <property type="evidence" value="ECO:0007669"/>
    <property type="project" value="InterPro"/>
</dbReference>
<accession>A0A072UER3</accession>
<protein>
    <submittedName>
        <fullName evidence="2">Replication factor-A protein 1, amino-terminal domain protein</fullName>
    </submittedName>
</protein>
<name>A0A072UER3_MEDTR</name>
<keyword evidence="4" id="KW-1185">Reference proteome</keyword>
<dbReference type="GO" id="GO:0006260">
    <property type="term" value="P:DNA replication"/>
    <property type="evidence" value="ECO:0007669"/>
    <property type="project" value="InterPro"/>
</dbReference>
<dbReference type="Pfam" id="PF04057">
    <property type="entry name" value="Rep-A_N"/>
    <property type="match status" value="1"/>
</dbReference>
<dbReference type="Gene3D" id="2.40.50.140">
    <property type="entry name" value="Nucleic acid-binding proteins"/>
    <property type="match status" value="3"/>
</dbReference>
<dbReference type="InterPro" id="IPR007199">
    <property type="entry name" value="Rep_factor-A_N"/>
</dbReference>
<dbReference type="AlphaFoldDB" id="A0A072UER3"/>
<dbReference type="SUPFAM" id="SSF50249">
    <property type="entry name" value="Nucleic acid-binding proteins"/>
    <property type="match status" value="3"/>
</dbReference>
<dbReference type="HOGENOM" id="CLU_761579_0_0_1"/>
<reference evidence="2 4" key="1">
    <citation type="journal article" date="2011" name="Nature">
        <title>The Medicago genome provides insight into the evolution of rhizobial symbioses.</title>
        <authorList>
            <person name="Young N.D."/>
            <person name="Debelle F."/>
            <person name="Oldroyd G.E."/>
            <person name="Geurts R."/>
            <person name="Cannon S.B."/>
            <person name="Udvardi M.K."/>
            <person name="Benedito V.A."/>
            <person name="Mayer K.F."/>
            <person name="Gouzy J."/>
            <person name="Schoof H."/>
            <person name="Van de Peer Y."/>
            <person name="Proost S."/>
            <person name="Cook D.R."/>
            <person name="Meyers B.C."/>
            <person name="Spannagl M."/>
            <person name="Cheung F."/>
            <person name="De Mita S."/>
            <person name="Krishnakumar V."/>
            <person name="Gundlach H."/>
            <person name="Zhou S."/>
            <person name="Mudge J."/>
            <person name="Bharti A.K."/>
            <person name="Murray J.D."/>
            <person name="Naoumkina M.A."/>
            <person name="Rosen B."/>
            <person name="Silverstein K.A."/>
            <person name="Tang H."/>
            <person name="Rombauts S."/>
            <person name="Zhao P.X."/>
            <person name="Zhou P."/>
            <person name="Barbe V."/>
            <person name="Bardou P."/>
            <person name="Bechner M."/>
            <person name="Bellec A."/>
            <person name="Berger A."/>
            <person name="Berges H."/>
            <person name="Bidwell S."/>
            <person name="Bisseling T."/>
            <person name="Choisne N."/>
            <person name="Couloux A."/>
            <person name="Denny R."/>
            <person name="Deshpande S."/>
            <person name="Dai X."/>
            <person name="Doyle J.J."/>
            <person name="Dudez A.M."/>
            <person name="Farmer A.D."/>
            <person name="Fouteau S."/>
            <person name="Franken C."/>
            <person name="Gibelin C."/>
            <person name="Gish J."/>
            <person name="Goldstein S."/>
            <person name="Gonzalez A.J."/>
            <person name="Green P.J."/>
            <person name="Hallab A."/>
            <person name="Hartog M."/>
            <person name="Hua A."/>
            <person name="Humphray S.J."/>
            <person name="Jeong D.H."/>
            <person name="Jing Y."/>
            <person name="Jocker A."/>
            <person name="Kenton S.M."/>
            <person name="Kim D.J."/>
            <person name="Klee K."/>
            <person name="Lai H."/>
            <person name="Lang C."/>
            <person name="Lin S."/>
            <person name="Macmil S.L."/>
            <person name="Magdelenat G."/>
            <person name="Matthews L."/>
            <person name="McCorrison J."/>
            <person name="Monaghan E.L."/>
            <person name="Mun J.H."/>
            <person name="Najar F.Z."/>
            <person name="Nicholson C."/>
            <person name="Noirot C."/>
            <person name="O'Bleness M."/>
            <person name="Paule C.R."/>
            <person name="Poulain J."/>
            <person name="Prion F."/>
            <person name="Qin B."/>
            <person name="Qu C."/>
            <person name="Retzel E.F."/>
            <person name="Riddle C."/>
            <person name="Sallet E."/>
            <person name="Samain S."/>
            <person name="Samson N."/>
            <person name="Sanders I."/>
            <person name="Saurat O."/>
            <person name="Scarpelli C."/>
            <person name="Schiex T."/>
            <person name="Segurens B."/>
            <person name="Severin A.J."/>
            <person name="Sherrier D.J."/>
            <person name="Shi R."/>
            <person name="Sims S."/>
            <person name="Singer S.R."/>
            <person name="Sinharoy S."/>
            <person name="Sterck L."/>
            <person name="Viollet A."/>
            <person name="Wang B.B."/>
            <person name="Wang K."/>
            <person name="Wang M."/>
            <person name="Wang X."/>
            <person name="Warfsmann J."/>
            <person name="Weissenbach J."/>
            <person name="White D.D."/>
            <person name="White J.D."/>
            <person name="Wiley G.B."/>
            <person name="Wincker P."/>
            <person name="Xing Y."/>
            <person name="Yang L."/>
            <person name="Yao Z."/>
            <person name="Ying F."/>
            <person name="Zhai J."/>
            <person name="Zhou L."/>
            <person name="Zuber A."/>
            <person name="Denarie J."/>
            <person name="Dixon R.A."/>
            <person name="May G.D."/>
            <person name="Schwartz D.C."/>
            <person name="Rogers J."/>
            <person name="Quetier F."/>
            <person name="Town C.D."/>
            <person name="Roe B.A."/>
        </authorList>
    </citation>
    <scope>NUCLEOTIDE SEQUENCE [LARGE SCALE GENOMIC DNA]</scope>
    <source>
        <strain evidence="2">A17</strain>
        <strain evidence="3 4">cv. Jemalong A17</strain>
    </source>
</reference>
<dbReference type="Proteomes" id="UP000002051">
    <property type="component" value="Chromosome 5"/>
</dbReference>
<dbReference type="GO" id="GO:0003677">
    <property type="term" value="F:DNA binding"/>
    <property type="evidence" value="ECO:0007669"/>
    <property type="project" value="InterPro"/>
</dbReference>
<sequence>MTMNLTLVKGAIARLCSDEFYCNDNKERFTPVLQVHKLENDSVWLSDGIHFHAGLLRANLLELCSVGKLKTGSVVRLTNFEVNVFKTTKLILIYDFDVICQCEVIGNPILLPENALSDCGQQRTVNLTGVIERLFRMGDFVSRPELQVIGAKQLVDSDTYLYLSDGIHFKPGLLQLDDDFNLSSLHVGSIVRLTDYFVDKWIIFINDLEVVQDKCDLIGEHVTPLYSGERADLTEGAIARMCCDKFSCDEEFKPTLLQVIHVYTHQLLLSDGLNFNIATLPMNLEWNSKLQVGSVVELKSFTVCAIQNTRVIHIFDLDVIQEKRMLIGKPLPLPKNAPVLDVKLDKGVQNLMLLEFNKCHVCDV</sequence>
<proteinExistence type="predicted"/>
<dbReference type="EMBL" id="CM001221">
    <property type="protein sequence ID" value="KEH27891.1"/>
    <property type="molecule type" value="Genomic_DNA"/>
</dbReference>
<dbReference type="STRING" id="3880.A0A072UER3"/>
<dbReference type="EnsemblPlants" id="KEH27891">
    <property type="protein sequence ID" value="KEH27891"/>
    <property type="gene ID" value="MTR_5g048670"/>
</dbReference>